<sequence>AEDHLYRDAQWIGDRMYVARQKLLDSGLYNNELIEQLPSAGNELNQRKASSMSMQEINIRDNHDLQDEVEITEIWMPDAKIIITVPGAKDVVFDDYLRVDDYYGPDTGPYTFLGLTPPVSGNPLPVPMVGIWHDLHVLCNRMAEKTINQADRQKDIVVYRRSAADDADELRNSADGDTVAVDDPSAVDIKSFGGQQQSNEIMTSQIQGWFNQMAANPQAVGGQSLDADSATEAKILAGNANIVLEDSKDLVYQWVAAESGKRAWYMHTDPFINVPLIRRDQIPAQYEMTRQGPIMKQAAQMQDVQIMLTPEARRGDWLDFTFSIEPESMGRIDAATRLRQAMDFAIKVMPSAVQTAQLMALIQVPFDVKAFIIRMAKDVGIKWMDEIFYDPDFQMKMAMIMMQGPGMQSSQGAPGTPNGQAGAGPGGLAALIQNGQFANVMNNPNEEKLFRQNAQEGANAGQAELRLGGGY</sequence>
<reference evidence="2" key="1">
    <citation type="journal article" date="2015" name="Nature">
        <title>Complex archaea that bridge the gap between prokaryotes and eukaryotes.</title>
        <authorList>
            <person name="Spang A."/>
            <person name="Saw J.H."/>
            <person name="Jorgensen S.L."/>
            <person name="Zaremba-Niedzwiedzka K."/>
            <person name="Martijn J."/>
            <person name="Lind A.E."/>
            <person name="van Eijk R."/>
            <person name="Schleper C."/>
            <person name="Guy L."/>
            <person name="Ettema T.J."/>
        </authorList>
    </citation>
    <scope>NUCLEOTIDE SEQUENCE</scope>
</reference>
<feature type="non-terminal residue" evidence="2">
    <location>
        <position position="1"/>
    </location>
</feature>
<protein>
    <recommendedName>
        <fullName evidence="3">Bacteriophage head to tail connecting protein</fullName>
    </recommendedName>
</protein>
<feature type="region of interest" description="Disordered" evidence="1">
    <location>
        <begin position="405"/>
        <end position="425"/>
    </location>
</feature>
<evidence type="ECO:0000256" key="1">
    <source>
        <dbReference type="SAM" id="MobiDB-lite"/>
    </source>
</evidence>
<comment type="caution">
    <text evidence="2">The sequence shown here is derived from an EMBL/GenBank/DDBJ whole genome shotgun (WGS) entry which is preliminary data.</text>
</comment>
<evidence type="ECO:0000313" key="2">
    <source>
        <dbReference type="EMBL" id="KKL89129.1"/>
    </source>
</evidence>
<evidence type="ECO:0008006" key="3">
    <source>
        <dbReference type="Google" id="ProtNLM"/>
    </source>
</evidence>
<organism evidence="2">
    <name type="scientific">marine sediment metagenome</name>
    <dbReference type="NCBI Taxonomy" id="412755"/>
    <lineage>
        <taxon>unclassified sequences</taxon>
        <taxon>metagenomes</taxon>
        <taxon>ecological metagenomes</taxon>
    </lineage>
</organism>
<dbReference type="EMBL" id="LAZR01020374">
    <property type="protein sequence ID" value="KKL89129.1"/>
    <property type="molecule type" value="Genomic_DNA"/>
</dbReference>
<gene>
    <name evidence="2" type="ORF">LCGC14_1917810</name>
</gene>
<proteinExistence type="predicted"/>
<accession>A0A0F9FRI0</accession>
<dbReference type="AlphaFoldDB" id="A0A0F9FRI0"/>
<name>A0A0F9FRI0_9ZZZZ</name>